<organism evidence="4 5">
    <name type="scientific">Sphaerulina musiva (strain SO2202)</name>
    <name type="common">Poplar stem canker fungus</name>
    <name type="synonym">Septoria musiva</name>
    <dbReference type="NCBI Taxonomy" id="692275"/>
    <lineage>
        <taxon>Eukaryota</taxon>
        <taxon>Fungi</taxon>
        <taxon>Dikarya</taxon>
        <taxon>Ascomycota</taxon>
        <taxon>Pezizomycotina</taxon>
        <taxon>Dothideomycetes</taxon>
        <taxon>Dothideomycetidae</taxon>
        <taxon>Mycosphaerellales</taxon>
        <taxon>Mycosphaerellaceae</taxon>
        <taxon>Sphaerulina</taxon>
    </lineage>
</organism>
<dbReference type="Pfam" id="PF25540">
    <property type="entry name" value="DUF7923"/>
    <property type="match status" value="1"/>
</dbReference>
<name>M3B7Y7_SPHMS</name>
<evidence type="ECO:0000259" key="2">
    <source>
        <dbReference type="Pfam" id="PF25540"/>
    </source>
</evidence>
<evidence type="ECO:0000259" key="3">
    <source>
        <dbReference type="Pfam" id="PF25543"/>
    </source>
</evidence>
<accession>M3B7Y7</accession>
<gene>
    <name evidence="4" type="ORF">SEPMUDRAFT_81199</name>
</gene>
<sequence>MAMDPIGTPRKNGSVNGRTPISMRDSSHGWNRLSGSRSSSVAAPPVRTPVREIASVASASSEHLSELWSRYNISQSQHNSQDKLLQEVLHRYSNLVIKHEELQASTLSARGSHAQPPLQATLQLVTVERDMLKNLLLSNPYVMVLIDGDGLIFNHELLRLGEAGGRKAARQLKEGIFRMLSGHPHCPEDSQIIARVYANVTGLSSTLVKAGILSSPSIFEEFVDGFTSGDEMCDFIDVGYGKDKANTKLSANFRTHFHNNQCRQIVLGCSHDNGYARLLENHMQDSQEVGRVTLLGGVPFEKELETLPFDKKTIPGLFRDTKINLPPLDLLGDIPRGRHDSRNLFNPASAMFTPPPSTRTPAPSTPLYSPTTLSFRESSTRANSIASLAVSEGPAIAGAPAPGPASVVPVSTPGGAWASIARKNAHLPLKDIAKPQAEVVFSGPVIHVNKFNYRIDKQMDYDHDKVYKLKQAKYCNQHYIGRGCCHFKANNGACPHEHDTKLSEEDKKWLRVVARETVCKKGTFCREFDCIYGHHCPYPQQQQGSLRVVGCINGDKCRFAPEMHGMDRKVARTLTLQDVELDLSEEY</sequence>
<dbReference type="InterPro" id="IPR057654">
    <property type="entry name" value="Znf-CCCH_tandem"/>
</dbReference>
<feature type="domain" description="DUF7923" evidence="2">
    <location>
        <begin position="138"/>
        <end position="318"/>
    </location>
</feature>
<evidence type="ECO:0008006" key="6">
    <source>
        <dbReference type="Google" id="ProtNLM"/>
    </source>
</evidence>
<evidence type="ECO:0000313" key="5">
    <source>
        <dbReference type="Proteomes" id="UP000016931"/>
    </source>
</evidence>
<dbReference type="STRING" id="692275.M3B7Y7"/>
<reference evidence="4 5" key="1">
    <citation type="journal article" date="2012" name="PLoS Pathog.">
        <title>Diverse lifestyles and strategies of plant pathogenesis encoded in the genomes of eighteen Dothideomycetes fungi.</title>
        <authorList>
            <person name="Ohm R.A."/>
            <person name="Feau N."/>
            <person name="Henrissat B."/>
            <person name="Schoch C.L."/>
            <person name="Horwitz B.A."/>
            <person name="Barry K.W."/>
            <person name="Condon B.J."/>
            <person name="Copeland A.C."/>
            <person name="Dhillon B."/>
            <person name="Glaser F."/>
            <person name="Hesse C.N."/>
            <person name="Kosti I."/>
            <person name="LaButti K."/>
            <person name="Lindquist E.A."/>
            <person name="Lucas S."/>
            <person name="Salamov A.A."/>
            <person name="Bradshaw R.E."/>
            <person name="Ciuffetti L."/>
            <person name="Hamelin R.C."/>
            <person name="Kema G.H.J."/>
            <person name="Lawrence C."/>
            <person name="Scott J.A."/>
            <person name="Spatafora J.W."/>
            <person name="Turgeon B.G."/>
            <person name="de Wit P.J.G.M."/>
            <person name="Zhong S."/>
            <person name="Goodwin S.B."/>
            <person name="Grigoriev I.V."/>
        </authorList>
    </citation>
    <scope>NUCLEOTIDE SEQUENCE [LARGE SCALE GENOMIC DNA]</scope>
    <source>
        <strain evidence="4 5">SO2202</strain>
    </source>
</reference>
<dbReference type="AlphaFoldDB" id="M3B7Y7"/>
<dbReference type="InterPro" id="IPR057683">
    <property type="entry name" value="DUF7923"/>
</dbReference>
<keyword evidence="5" id="KW-1185">Reference proteome</keyword>
<dbReference type="RefSeq" id="XP_016764063.1">
    <property type="nucleotide sequence ID" value="XM_016910268.1"/>
</dbReference>
<dbReference type="Proteomes" id="UP000016931">
    <property type="component" value="Unassembled WGS sequence"/>
</dbReference>
<dbReference type="PANTHER" id="PTHR37543">
    <property type="entry name" value="CCCH ZINC FINGER DNA BINDING PROTEIN (AFU_ORTHOLOGUE AFUA_5G12760)"/>
    <property type="match status" value="1"/>
</dbReference>
<evidence type="ECO:0000256" key="1">
    <source>
        <dbReference type="SAM" id="MobiDB-lite"/>
    </source>
</evidence>
<feature type="region of interest" description="Disordered" evidence="1">
    <location>
        <begin position="1"/>
        <end position="44"/>
    </location>
</feature>
<dbReference type="Pfam" id="PF25543">
    <property type="entry name" value="zf-CCCH_tandem"/>
    <property type="match status" value="1"/>
</dbReference>
<feature type="domain" description="Tandem CCCH zinc finger" evidence="3">
    <location>
        <begin position="510"/>
        <end position="568"/>
    </location>
</feature>
<dbReference type="GeneID" id="27907405"/>
<evidence type="ECO:0000313" key="4">
    <source>
        <dbReference type="EMBL" id="EMF15942.1"/>
    </source>
</evidence>
<feature type="region of interest" description="Disordered" evidence="1">
    <location>
        <begin position="346"/>
        <end position="368"/>
    </location>
</feature>
<dbReference type="EMBL" id="KB456261">
    <property type="protein sequence ID" value="EMF15942.1"/>
    <property type="molecule type" value="Genomic_DNA"/>
</dbReference>
<dbReference type="OrthoDB" id="3512845at2759"/>
<dbReference type="HOGENOM" id="CLU_031811_0_1_1"/>
<dbReference type="eggNOG" id="ENOG502S3N6">
    <property type="taxonomic scope" value="Eukaryota"/>
</dbReference>
<dbReference type="OMA" id="HCHQIFL"/>
<dbReference type="PANTHER" id="PTHR37543:SF1">
    <property type="entry name" value="CCCH ZINC FINGER DNA BINDING PROTEIN (AFU_ORTHOLOGUE AFUA_5G12760)"/>
    <property type="match status" value="1"/>
</dbReference>
<proteinExistence type="predicted"/>
<protein>
    <recommendedName>
        <fullName evidence="6">C3H1-type domain-containing protein</fullName>
    </recommendedName>
</protein>